<dbReference type="GO" id="GO:0003677">
    <property type="term" value="F:DNA binding"/>
    <property type="evidence" value="ECO:0007669"/>
    <property type="project" value="UniProtKB-KW"/>
</dbReference>
<feature type="domain" description="HTH luxR-type" evidence="4">
    <location>
        <begin position="8"/>
        <end position="73"/>
    </location>
</feature>
<dbReference type="PROSITE" id="PS50043">
    <property type="entry name" value="HTH_LUXR_2"/>
    <property type="match status" value="1"/>
</dbReference>
<dbReference type="PRINTS" id="PR00038">
    <property type="entry name" value="HTHLUXR"/>
</dbReference>
<dbReference type="Proteomes" id="UP000500970">
    <property type="component" value="Chromosome"/>
</dbReference>
<evidence type="ECO:0000256" key="1">
    <source>
        <dbReference type="ARBA" id="ARBA00023015"/>
    </source>
</evidence>
<dbReference type="RefSeq" id="WP_173145237.1">
    <property type="nucleotide sequence ID" value="NZ_CP053985.1"/>
</dbReference>
<dbReference type="AlphaFoldDB" id="A0A7D4HTV7"/>
<evidence type="ECO:0000256" key="3">
    <source>
        <dbReference type="ARBA" id="ARBA00023163"/>
    </source>
</evidence>
<gene>
    <name evidence="5" type="ORF">FOC84_15790</name>
</gene>
<evidence type="ECO:0000256" key="2">
    <source>
        <dbReference type="ARBA" id="ARBA00023125"/>
    </source>
</evidence>
<sequence>MQAPRSDLEAVLSSLTPRERQIVTYVAAGRPNKVIAIDLGISLRTVEAHRSRIFAKLQVRNAMQLACRLCEHGRSGASPVPGAAGPDRGHALVSMPLPASAGPSYVLHEPPGPTYSPCLASPAARHSDLGADLDGDAG</sequence>
<dbReference type="Gene3D" id="1.10.10.10">
    <property type="entry name" value="Winged helix-like DNA-binding domain superfamily/Winged helix DNA-binding domain"/>
    <property type="match status" value="1"/>
</dbReference>
<organism evidence="5 6">
    <name type="scientific">Achromobacter pestifer</name>
    <dbReference type="NCBI Taxonomy" id="1353889"/>
    <lineage>
        <taxon>Bacteria</taxon>
        <taxon>Pseudomonadati</taxon>
        <taxon>Pseudomonadota</taxon>
        <taxon>Betaproteobacteria</taxon>
        <taxon>Burkholderiales</taxon>
        <taxon>Alcaligenaceae</taxon>
        <taxon>Achromobacter</taxon>
    </lineage>
</organism>
<dbReference type="GO" id="GO:0006355">
    <property type="term" value="P:regulation of DNA-templated transcription"/>
    <property type="evidence" value="ECO:0007669"/>
    <property type="project" value="InterPro"/>
</dbReference>
<dbReference type="PANTHER" id="PTHR44688:SF16">
    <property type="entry name" value="DNA-BINDING TRANSCRIPTIONAL ACTIVATOR DEVR_DOSR"/>
    <property type="match status" value="1"/>
</dbReference>
<dbReference type="PANTHER" id="PTHR44688">
    <property type="entry name" value="DNA-BINDING TRANSCRIPTIONAL ACTIVATOR DEVR_DOSR"/>
    <property type="match status" value="1"/>
</dbReference>
<dbReference type="Pfam" id="PF00196">
    <property type="entry name" value="GerE"/>
    <property type="match status" value="1"/>
</dbReference>
<dbReference type="InterPro" id="IPR000792">
    <property type="entry name" value="Tscrpt_reg_LuxR_C"/>
</dbReference>
<dbReference type="SUPFAM" id="SSF46894">
    <property type="entry name" value="C-terminal effector domain of the bipartite response regulators"/>
    <property type="match status" value="1"/>
</dbReference>
<dbReference type="InterPro" id="IPR036388">
    <property type="entry name" value="WH-like_DNA-bd_sf"/>
</dbReference>
<dbReference type="KEGG" id="apes:FOC84_15790"/>
<reference evidence="5 6" key="1">
    <citation type="submission" date="2020-05" db="EMBL/GenBank/DDBJ databases">
        <title>FDA dAtabase for Regulatory Grade micrObial Sequences (FDA-ARGOS): Supporting development and validation of Infectious Disease Dx tests.</title>
        <authorList>
            <person name="Sproer C."/>
            <person name="Gronow S."/>
            <person name="Severitt S."/>
            <person name="Schroder I."/>
            <person name="Tallon L."/>
            <person name="Sadzewicz L."/>
            <person name="Zhao X."/>
            <person name="Vavikolanu K."/>
            <person name="Mehta A."/>
            <person name="Aluvathingal J."/>
            <person name="Nadendla S."/>
            <person name="Myers T."/>
            <person name="Yan Y."/>
            <person name="Sichtig H."/>
        </authorList>
    </citation>
    <scope>NUCLEOTIDE SEQUENCE [LARGE SCALE GENOMIC DNA]</scope>
    <source>
        <strain evidence="5 6">FDAARGOS_790</strain>
    </source>
</reference>
<evidence type="ECO:0000313" key="5">
    <source>
        <dbReference type="EMBL" id="QKH36333.1"/>
    </source>
</evidence>
<keyword evidence="3" id="KW-0804">Transcription</keyword>
<dbReference type="EMBL" id="CP053985">
    <property type="protein sequence ID" value="QKH36333.1"/>
    <property type="molecule type" value="Genomic_DNA"/>
</dbReference>
<keyword evidence="1" id="KW-0805">Transcription regulation</keyword>
<name>A0A7D4HTV7_9BURK</name>
<accession>A0A7D4HTV7</accession>
<dbReference type="CDD" id="cd06170">
    <property type="entry name" value="LuxR_C_like"/>
    <property type="match status" value="1"/>
</dbReference>
<keyword evidence="2" id="KW-0238">DNA-binding</keyword>
<evidence type="ECO:0000313" key="6">
    <source>
        <dbReference type="Proteomes" id="UP000500970"/>
    </source>
</evidence>
<dbReference type="PROSITE" id="PS00622">
    <property type="entry name" value="HTH_LUXR_1"/>
    <property type="match status" value="1"/>
</dbReference>
<evidence type="ECO:0000259" key="4">
    <source>
        <dbReference type="PROSITE" id="PS50043"/>
    </source>
</evidence>
<keyword evidence="6" id="KW-1185">Reference proteome</keyword>
<dbReference type="SMART" id="SM00421">
    <property type="entry name" value="HTH_LUXR"/>
    <property type="match status" value="1"/>
</dbReference>
<protein>
    <submittedName>
        <fullName evidence="5">Response regulator transcription factor</fullName>
    </submittedName>
</protein>
<proteinExistence type="predicted"/>
<dbReference type="InterPro" id="IPR016032">
    <property type="entry name" value="Sig_transdc_resp-reg_C-effctor"/>
</dbReference>